<reference evidence="2 3" key="1">
    <citation type="journal article" date="2014" name="Genome Biol. Evol.">
        <title>The secreted proteins of Achlya hypogyna and Thraustotheca clavata identify the ancestral oomycete secretome and reveal gene acquisitions by horizontal gene transfer.</title>
        <authorList>
            <person name="Misner I."/>
            <person name="Blouin N."/>
            <person name="Leonard G."/>
            <person name="Richards T.A."/>
            <person name="Lane C.E."/>
        </authorList>
    </citation>
    <scope>NUCLEOTIDE SEQUENCE [LARGE SCALE GENOMIC DNA]</scope>
    <source>
        <strain evidence="2 3">ATCC 34112</strain>
    </source>
</reference>
<keyword evidence="1" id="KW-0175">Coiled coil</keyword>
<evidence type="ECO:0000313" key="2">
    <source>
        <dbReference type="EMBL" id="OQS02458.1"/>
    </source>
</evidence>
<dbReference type="EMBL" id="JNBS01001125">
    <property type="protein sequence ID" value="OQS02458.1"/>
    <property type="molecule type" value="Genomic_DNA"/>
</dbReference>
<organism evidence="2 3">
    <name type="scientific">Thraustotheca clavata</name>
    <dbReference type="NCBI Taxonomy" id="74557"/>
    <lineage>
        <taxon>Eukaryota</taxon>
        <taxon>Sar</taxon>
        <taxon>Stramenopiles</taxon>
        <taxon>Oomycota</taxon>
        <taxon>Saprolegniomycetes</taxon>
        <taxon>Saprolegniales</taxon>
        <taxon>Achlyaceae</taxon>
        <taxon>Thraustotheca</taxon>
    </lineage>
</organism>
<dbReference type="OrthoDB" id="167173at2759"/>
<comment type="caution">
    <text evidence="2">The sequence shown here is derived from an EMBL/GenBank/DDBJ whole genome shotgun (WGS) entry which is preliminary data.</text>
</comment>
<accession>A0A1V9ZWR5</accession>
<evidence type="ECO:0000256" key="1">
    <source>
        <dbReference type="SAM" id="Coils"/>
    </source>
</evidence>
<dbReference type="AlphaFoldDB" id="A0A1V9ZWR5"/>
<feature type="coiled-coil region" evidence="1">
    <location>
        <begin position="95"/>
        <end position="129"/>
    </location>
</feature>
<gene>
    <name evidence="2" type="ORF">THRCLA_05166</name>
</gene>
<keyword evidence="3" id="KW-1185">Reference proteome</keyword>
<protein>
    <submittedName>
        <fullName evidence="2">Uncharacterized protein</fullName>
    </submittedName>
</protein>
<name>A0A1V9ZWR5_9STRA</name>
<proteinExistence type="predicted"/>
<sequence length="322" mass="36850">MVQWKCSDASCDLQDEAPLAVSVAQYKLDIGIKYAVECRGCKKLCFPCHVCRGLIAIENAHSGLLVCFQCGSMEVLDKPLRKCLRLPPLAFEDAIEDEARQRSALHDQLKALEEEKDDEDVEKNHEKIKQLQGKWYVNGEKEDHALKQEKINLTMLKLLPSTSEASQDEKDWLTSTIESFFHHRQLLSKLQEEARQAMLLESRLYQEKQYGALALEYSKQHWKAHSEHFEGITQPYWQMIGKANAQLRRLYATAVELASKETKCEKPQVLGWVNPRNRRRQQLLSAAPSPPDNAELATVAEEIHLWRNMCITIALACLPPTL</sequence>
<dbReference type="Proteomes" id="UP000243217">
    <property type="component" value="Unassembled WGS sequence"/>
</dbReference>
<evidence type="ECO:0000313" key="3">
    <source>
        <dbReference type="Proteomes" id="UP000243217"/>
    </source>
</evidence>